<evidence type="ECO:0000256" key="1">
    <source>
        <dbReference type="ARBA" id="ARBA00005156"/>
    </source>
</evidence>
<dbReference type="InParanoid" id="A0A1S3J8G2"/>
<keyword evidence="5 15" id="KW-0436">Ligase</keyword>
<dbReference type="FunCoup" id="A0A1S3J8G2">
    <property type="interactions" value="171"/>
</dbReference>
<evidence type="ECO:0000256" key="6">
    <source>
        <dbReference type="ARBA" id="ARBA00022741"/>
    </source>
</evidence>
<evidence type="ECO:0000259" key="13">
    <source>
        <dbReference type="Pfam" id="PF01902"/>
    </source>
</evidence>
<dbReference type="InterPro" id="IPR006175">
    <property type="entry name" value="YjgF/YER057c/UK114"/>
</dbReference>
<dbReference type="PANTHER" id="PTHR12196:SF2">
    <property type="entry name" value="DIPHTHINE--AMMONIA LIGASE"/>
    <property type="match status" value="1"/>
</dbReference>
<comment type="catalytic activity">
    <reaction evidence="12">
        <text>diphthine-[translation elongation factor 2] + NH4(+) + ATP = diphthamide-[translation elongation factor 2] + AMP + diphosphate + H(+)</text>
        <dbReference type="Rhea" id="RHEA:19753"/>
        <dbReference type="Rhea" id="RHEA-COMP:10172"/>
        <dbReference type="Rhea" id="RHEA-COMP:10174"/>
        <dbReference type="ChEBI" id="CHEBI:15378"/>
        <dbReference type="ChEBI" id="CHEBI:16692"/>
        <dbReference type="ChEBI" id="CHEBI:28938"/>
        <dbReference type="ChEBI" id="CHEBI:30616"/>
        <dbReference type="ChEBI" id="CHEBI:33019"/>
        <dbReference type="ChEBI" id="CHEBI:82696"/>
        <dbReference type="ChEBI" id="CHEBI:456215"/>
        <dbReference type="EC" id="6.3.1.14"/>
    </reaction>
</comment>
<keyword evidence="6" id="KW-0547">Nucleotide-binding</keyword>
<reference evidence="15" key="1">
    <citation type="submission" date="2025-08" db="UniProtKB">
        <authorList>
            <consortium name="RefSeq"/>
        </authorList>
    </citation>
    <scope>IDENTIFICATION</scope>
    <source>
        <tissue evidence="15">Gonads</tissue>
    </source>
</reference>
<dbReference type="AlphaFoldDB" id="A0A1S3J8G2"/>
<evidence type="ECO:0000256" key="7">
    <source>
        <dbReference type="ARBA" id="ARBA00022840"/>
    </source>
</evidence>
<dbReference type="GeneID" id="106171049"/>
<dbReference type="OrthoDB" id="686384at2759"/>
<dbReference type="PANTHER" id="PTHR12196">
    <property type="entry name" value="DOMAIN OF UNKNOWN FUNCTION 71 DUF71 -CONTAINING PROTEIN"/>
    <property type="match status" value="1"/>
</dbReference>
<evidence type="ECO:0000256" key="4">
    <source>
        <dbReference type="ARBA" id="ARBA00018426"/>
    </source>
</evidence>
<comment type="pathway">
    <text evidence="1">Protein modification; peptidyl-diphthamide biosynthesis.</text>
</comment>
<keyword evidence="7" id="KW-0067">ATP-binding</keyword>
<dbReference type="FunFam" id="3.30.1330.40:FF:000010">
    <property type="entry name" value="Diphthine--ammonia ligase"/>
    <property type="match status" value="1"/>
</dbReference>
<evidence type="ECO:0000256" key="8">
    <source>
        <dbReference type="ARBA" id="ARBA00029814"/>
    </source>
</evidence>
<evidence type="ECO:0000313" key="15">
    <source>
        <dbReference type="RefSeq" id="XP_013406598.1"/>
    </source>
</evidence>
<evidence type="ECO:0000256" key="3">
    <source>
        <dbReference type="ARBA" id="ARBA00012089"/>
    </source>
</evidence>
<sequence length="689" mass="77590">MRVVALISGGKDSCYNMLQCIIEGHEIVALANLKPKDKDELDSYMYQTVGHHAIDLYANAMGLPLYRRTIEGRSIVQGKDYLPHDADEVEDLYLLLKQIKDELTVEAVSVGAILSDYQRVRVENVCSRLGLTSLGYLWRRDQKELLQEMIGCKIKAQIIKVATLGLTPSEHLGKSIEDIYPHMLKMEEKYGLNVCGEGGEYETFTLDCPMFKKRIIIDESETVIHSDDAFAPVGYLNLRRMHLEDKQEVFTDSTLKELLNLPVKRSSQTLQELFTEEELADLPENSSCTPTRKSITEGCAECLAESSEMVTKSKSGHIYITGVCGKKAELNQTIEDITYKAMERLKALLSEHDLVMSDLVVLHLYVQNMPDFARINSVYRKYFDINPPARVCVQANLPQDVIIQVDCIGYRNASEPLLRHTMHVQGLSHWAPANIGPYSQSVKLGNDVYVAGQIPLVPATMQVIDGGILPQCRLTLRHVERVLMAMGEGLQLCNVRMAVCYVFDERCIPVAKREWNKALARVQPDCFGEEDLPPVLAVYAVIPALPRDVLVEWQVQANAVTQNWICKSETLNLSSGTVTLDYQYLHDSSEPGHFCGRLDTHGVKNEILSKLSDLLKAALCWHRKQVAEREASSVHPTSMNLFYRHQHIHLQDVQEAYNSAAKSSGEVFAAAFIPVERLTEQTTLLTIWH</sequence>
<dbReference type="FunFam" id="3.30.1330.40:FF:000012">
    <property type="entry name" value="diphthine--ammonia ligase isoform X1"/>
    <property type="match status" value="1"/>
</dbReference>
<dbReference type="FunFam" id="3.90.1490.10:FF:000001">
    <property type="entry name" value="Diphthine--ammonia ligase"/>
    <property type="match status" value="1"/>
</dbReference>
<evidence type="ECO:0000256" key="12">
    <source>
        <dbReference type="ARBA" id="ARBA00048108"/>
    </source>
</evidence>
<dbReference type="Gene3D" id="3.90.1490.10">
    <property type="entry name" value="putative n-type atp pyrophosphatase, domain 2"/>
    <property type="match status" value="1"/>
</dbReference>
<keyword evidence="14" id="KW-1185">Reference proteome</keyword>
<dbReference type="SUPFAM" id="SSF55298">
    <property type="entry name" value="YjgF-like"/>
    <property type="match status" value="2"/>
</dbReference>
<evidence type="ECO:0000256" key="10">
    <source>
        <dbReference type="ARBA" id="ARBA00031552"/>
    </source>
</evidence>
<dbReference type="NCBIfam" id="TIGR00290">
    <property type="entry name" value="MJ0570_dom"/>
    <property type="match status" value="1"/>
</dbReference>
<dbReference type="GO" id="GO:0017178">
    <property type="term" value="F:diphthine-ammonia ligase activity"/>
    <property type="evidence" value="ECO:0007669"/>
    <property type="project" value="UniProtKB-EC"/>
</dbReference>
<evidence type="ECO:0000313" key="14">
    <source>
        <dbReference type="Proteomes" id="UP000085678"/>
    </source>
</evidence>
<dbReference type="FunFam" id="3.40.50.620:FF:000069">
    <property type="entry name" value="diphthine--ammonia ligase"/>
    <property type="match status" value="1"/>
</dbReference>
<dbReference type="EC" id="6.3.1.14" evidence="3"/>
<feature type="domain" description="Diphthamide synthase" evidence="13">
    <location>
        <begin position="1"/>
        <end position="231"/>
    </location>
</feature>
<dbReference type="Gene3D" id="3.40.50.620">
    <property type="entry name" value="HUPs"/>
    <property type="match status" value="1"/>
</dbReference>
<dbReference type="CDD" id="cd01994">
    <property type="entry name" value="AANH_PF0828-like"/>
    <property type="match status" value="1"/>
</dbReference>
<dbReference type="UniPathway" id="UPA00559"/>
<dbReference type="CDD" id="cd06156">
    <property type="entry name" value="eu_AANH_C_2"/>
    <property type="match status" value="1"/>
</dbReference>
<organism evidence="14 15">
    <name type="scientific">Lingula anatina</name>
    <name type="common">Brachiopod</name>
    <name type="synonym">Lingula unguis</name>
    <dbReference type="NCBI Taxonomy" id="7574"/>
    <lineage>
        <taxon>Eukaryota</taxon>
        <taxon>Metazoa</taxon>
        <taxon>Spiralia</taxon>
        <taxon>Lophotrochozoa</taxon>
        <taxon>Brachiopoda</taxon>
        <taxon>Linguliformea</taxon>
        <taxon>Lingulata</taxon>
        <taxon>Lingulida</taxon>
        <taxon>Linguloidea</taxon>
        <taxon>Lingulidae</taxon>
        <taxon>Lingula</taxon>
    </lineage>
</organism>
<proteinExistence type="inferred from homology"/>
<evidence type="ECO:0000256" key="2">
    <source>
        <dbReference type="ARBA" id="ARBA00008496"/>
    </source>
</evidence>
<dbReference type="InterPro" id="IPR030662">
    <property type="entry name" value="DPH6/MJ0570"/>
</dbReference>
<dbReference type="Pfam" id="PF01902">
    <property type="entry name" value="Diphthami_syn_2"/>
    <property type="match status" value="1"/>
</dbReference>
<comment type="similarity">
    <text evidence="2">Belongs to the Diphthine--ammonia ligase family.</text>
</comment>
<dbReference type="InterPro" id="IPR002761">
    <property type="entry name" value="Diphthami_syn_dom"/>
</dbReference>
<evidence type="ECO:0000256" key="5">
    <source>
        <dbReference type="ARBA" id="ARBA00022598"/>
    </source>
</evidence>
<dbReference type="InterPro" id="IPR035959">
    <property type="entry name" value="RutC-like_sf"/>
</dbReference>
<dbReference type="Proteomes" id="UP000085678">
    <property type="component" value="Unplaced"/>
</dbReference>
<name>A0A1S3J8G2_LINAN</name>
<dbReference type="RefSeq" id="XP_013406598.1">
    <property type="nucleotide sequence ID" value="XM_013551144.1"/>
</dbReference>
<dbReference type="GO" id="GO:0017183">
    <property type="term" value="P:protein histidyl modification to diphthamide"/>
    <property type="evidence" value="ECO:0007669"/>
    <property type="project" value="UniProtKB-UniPathway"/>
</dbReference>
<gene>
    <name evidence="15" type="primary">LOC106171049</name>
</gene>
<dbReference type="Gene3D" id="3.30.1330.40">
    <property type="entry name" value="RutC-like"/>
    <property type="match status" value="2"/>
</dbReference>
<dbReference type="CDD" id="cd06155">
    <property type="entry name" value="eu_AANH_C_1"/>
    <property type="match status" value="1"/>
</dbReference>
<protein>
    <recommendedName>
        <fullName evidence="4">Diphthine--ammonia ligase</fullName>
        <ecNumber evidence="3">6.3.1.14</ecNumber>
    </recommendedName>
    <alternativeName>
        <fullName evidence="9">ATP-binding domain-containing protein 4</fullName>
    </alternativeName>
    <alternativeName>
        <fullName evidence="8">Diphthamide synthase</fullName>
    </alternativeName>
    <alternativeName>
        <fullName evidence="10">Diphthamide synthetase</fullName>
    </alternativeName>
    <alternativeName>
        <fullName evidence="11">Protein DPH6 homolog</fullName>
    </alternativeName>
</protein>
<dbReference type="GO" id="GO:0005524">
    <property type="term" value="F:ATP binding"/>
    <property type="evidence" value="ECO:0007669"/>
    <property type="project" value="UniProtKB-KW"/>
</dbReference>
<evidence type="ECO:0000256" key="9">
    <source>
        <dbReference type="ARBA" id="ARBA00031202"/>
    </source>
</evidence>
<dbReference type="InterPro" id="IPR014729">
    <property type="entry name" value="Rossmann-like_a/b/a_fold"/>
</dbReference>
<dbReference type="STRING" id="7574.A0A1S3J8G2"/>
<dbReference type="KEGG" id="lak:106171049"/>
<dbReference type="Pfam" id="PF01042">
    <property type="entry name" value="Ribonuc_L-PSP"/>
    <property type="match status" value="2"/>
</dbReference>
<accession>A0A1S3J8G2</accession>
<dbReference type="SUPFAM" id="SSF52402">
    <property type="entry name" value="Adenine nucleotide alpha hydrolases-like"/>
    <property type="match status" value="1"/>
</dbReference>
<evidence type="ECO:0000256" key="11">
    <source>
        <dbReference type="ARBA" id="ARBA00032849"/>
    </source>
</evidence>